<feature type="binding site" evidence="5">
    <location>
        <position position="203"/>
    </location>
    <ligand>
        <name>3-dehydroquinate</name>
        <dbReference type="ChEBI" id="CHEBI:32364"/>
    </ligand>
</feature>
<dbReference type="Pfam" id="PF01487">
    <property type="entry name" value="DHquinase_I"/>
    <property type="match status" value="1"/>
</dbReference>
<dbReference type="EMBL" id="BJYE01000013">
    <property type="protein sequence ID" value="GEN56825.1"/>
    <property type="molecule type" value="Genomic_DNA"/>
</dbReference>
<dbReference type="Gene3D" id="3.20.20.70">
    <property type="entry name" value="Aldolase class I"/>
    <property type="match status" value="1"/>
</dbReference>
<reference evidence="6 7" key="1">
    <citation type="submission" date="2019-07" db="EMBL/GenBank/DDBJ databases">
        <title>Whole genome shotgun sequence of Halolactibacillus alkaliphilus NBRC 103919.</title>
        <authorList>
            <person name="Hosoyama A."/>
            <person name="Uohara A."/>
            <person name="Ohji S."/>
            <person name="Ichikawa N."/>
        </authorList>
    </citation>
    <scope>NUCLEOTIDE SEQUENCE [LARGE SCALE GENOMIC DNA]</scope>
    <source>
        <strain evidence="6 7">NBRC 103919</strain>
    </source>
</reference>
<feature type="binding site" evidence="5">
    <location>
        <begin position="44"/>
        <end position="46"/>
    </location>
    <ligand>
        <name>3-dehydroquinate</name>
        <dbReference type="ChEBI" id="CHEBI:32364"/>
    </ligand>
</feature>
<comment type="pathway">
    <text evidence="5">Metabolic intermediate biosynthesis; chorismate biosynthesis; chorismate from D-erythrose 4-phosphate and phosphoenolpyruvate: step 3/7.</text>
</comment>
<comment type="caution">
    <text evidence="6">The sequence shown here is derived from an EMBL/GenBank/DDBJ whole genome shotgun (WGS) entry which is preliminary data.</text>
</comment>
<dbReference type="PANTHER" id="PTHR43699:SF1">
    <property type="entry name" value="3-DEHYDROQUINATE DEHYDRATASE"/>
    <property type="match status" value="1"/>
</dbReference>
<evidence type="ECO:0000256" key="2">
    <source>
        <dbReference type="ARBA" id="ARBA00023141"/>
    </source>
</evidence>
<organism evidence="6 7">
    <name type="scientific">Halolactibacillus alkaliphilus</name>
    <dbReference type="NCBI Taxonomy" id="442899"/>
    <lineage>
        <taxon>Bacteria</taxon>
        <taxon>Bacillati</taxon>
        <taxon>Bacillota</taxon>
        <taxon>Bacilli</taxon>
        <taxon>Bacillales</taxon>
        <taxon>Bacillaceae</taxon>
        <taxon>Halolactibacillus</taxon>
    </lineage>
</organism>
<keyword evidence="2 5" id="KW-0057">Aromatic amino acid biosynthesis</keyword>
<keyword evidence="7" id="KW-1185">Reference proteome</keyword>
<dbReference type="FunFam" id="3.20.20.70:FF:000047">
    <property type="entry name" value="3-dehydroquinate dehydratase"/>
    <property type="match status" value="1"/>
</dbReference>
<evidence type="ECO:0000313" key="7">
    <source>
        <dbReference type="Proteomes" id="UP000321400"/>
    </source>
</evidence>
<dbReference type="AlphaFoldDB" id="A0A511X1K7"/>
<feature type="active site" description="Schiff-base intermediate with substrate" evidence="5">
    <location>
        <position position="161"/>
    </location>
</feature>
<comment type="similarity">
    <text evidence="5">Belongs to the type-I 3-dehydroquinase family.</text>
</comment>
<dbReference type="GO" id="GO:0046279">
    <property type="term" value="P:3,4-dihydroxybenzoate biosynthetic process"/>
    <property type="evidence" value="ECO:0007669"/>
    <property type="project" value="UniProtKB-ARBA"/>
</dbReference>
<comment type="caution">
    <text evidence="5">Lacks conserved residue(s) required for the propagation of feature annotation.</text>
</comment>
<feature type="binding site" evidence="5">
    <location>
        <position position="222"/>
    </location>
    <ligand>
        <name>3-dehydroquinate</name>
        <dbReference type="ChEBI" id="CHEBI:32364"/>
    </ligand>
</feature>
<sequence>MEIKGLKLEKLSQPKVCVAIVAETFKDFVSAWNDTQCGGIDLIEWRADYYKDDQSLVFDLLVKEDRPVIYTIRTKEEGGQWPYESIDYEKSYKRAIDSGVIDLIDLEYKRNIPNKKNLMVRAKSKGIKVIHSYHDFSNTPTLADGKEILQELHIEGADIVKLAVMPHSKQDVLRLLQISIEANAQLDCPIITMSMGKTGALSRLVGEWSGSVVTFGTVSVASAPGQVAVKTLVEGLETIHTLYN</sequence>
<dbReference type="HAMAP" id="MF_00214">
    <property type="entry name" value="AroD"/>
    <property type="match status" value="1"/>
</dbReference>
<dbReference type="GO" id="GO:0003855">
    <property type="term" value="F:3-dehydroquinate dehydratase activity"/>
    <property type="evidence" value="ECO:0007669"/>
    <property type="project" value="UniProtKB-UniRule"/>
</dbReference>
<evidence type="ECO:0000256" key="5">
    <source>
        <dbReference type="HAMAP-Rule" id="MF_00214"/>
    </source>
</evidence>
<feature type="active site" description="Proton donor/acceptor" evidence="5">
    <location>
        <position position="134"/>
    </location>
</feature>
<feature type="binding site" evidence="5">
    <location>
        <position position="226"/>
    </location>
    <ligand>
        <name>3-dehydroquinate</name>
        <dbReference type="ChEBI" id="CHEBI:32364"/>
    </ligand>
</feature>
<dbReference type="PANTHER" id="PTHR43699">
    <property type="entry name" value="3-DEHYDROQUINATE DEHYDRATASE"/>
    <property type="match status" value="1"/>
</dbReference>
<dbReference type="RefSeq" id="WP_170243679.1">
    <property type="nucleotide sequence ID" value="NZ_BJYE01000013.1"/>
</dbReference>
<accession>A0A511X1K7</accession>
<dbReference type="CDD" id="cd00502">
    <property type="entry name" value="DHQase_I"/>
    <property type="match status" value="1"/>
</dbReference>
<dbReference type="GO" id="GO:0009073">
    <property type="term" value="P:aromatic amino acid family biosynthetic process"/>
    <property type="evidence" value="ECO:0007669"/>
    <property type="project" value="UniProtKB-KW"/>
</dbReference>
<dbReference type="UniPathway" id="UPA00053">
    <property type="reaction ID" value="UER00086"/>
</dbReference>
<dbReference type="STRING" id="442899.SAMN05720591_11311"/>
<dbReference type="SUPFAM" id="SSF51569">
    <property type="entry name" value="Aldolase"/>
    <property type="match status" value="1"/>
</dbReference>
<feature type="binding site" evidence="5">
    <location>
        <position position="73"/>
    </location>
    <ligand>
        <name>3-dehydroquinate</name>
        <dbReference type="ChEBI" id="CHEBI:32364"/>
    </ligand>
</feature>
<dbReference type="InterPro" id="IPR050146">
    <property type="entry name" value="Type-I_3-dehydroquinase"/>
</dbReference>
<keyword evidence="3 5" id="KW-0456">Lyase</keyword>
<dbReference type="InterPro" id="IPR001381">
    <property type="entry name" value="DHquinase_I"/>
</dbReference>
<comment type="catalytic activity">
    <reaction evidence="1 5">
        <text>3-dehydroquinate = 3-dehydroshikimate + H2O</text>
        <dbReference type="Rhea" id="RHEA:21096"/>
        <dbReference type="ChEBI" id="CHEBI:15377"/>
        <dbReference type="ChEBI" id="CHEBI:16630"/>
        <dbReference type="ChEBI" id="CHEBI:32364"/>
        <dbReference type="EC" id="4.2.1.10"/>
    </reaction>
</comment>
<keyword evidence="4 5" id="KW-0704">Schiff base</keyword>
<gene>
    <name evidence="5 6" type="primary">aroD</name>
    <name evidence="6" type="ORF">HAL01_12890</name>
</gene>
<keyword evidence="5" id="KW-0028">Amino-acid biosynthesis</keyword>
<dbReference type="NCBIfam" id="TIGR01093">
    <property type="entry name" value="aroD"/>
    <property type="match status" value="1"/>
</dbReference>
<proteinExistence type="inferred from homology"/>
<comment type="function">
    <text evidence="5">Involved in the third step of the chorismate pathway, which leads to the biosynthesis of aromatic amino acids. Catalyzes the cis-dehydration of 3-dehydroquinate (DHQ) and introduces the first double bond of the aromatic ring to yield 3-dehydroshikimate.</text>
</comment>
<name>A0A511X1K7_9BACI</name>
<evidence type="ECO:0000256" key="1">
    <source>
        <dbReference type="ARBA" id="ARBA00001864"/>
    </source>
</evidence>
<dbReference type="InterPro" id="IPR013785">
    <property type="entry name" value="Aldolase_TIM"/>
</dbReference>
<evidence type="ECO:0000256" key="4">
    <source>
        <dbReference type="ARBA" id="ARBA00023270"/>
    </source>
</evidence>
<protein>
    <recommendedName>
        <fullName evidence="5">3-dehydroquinate dehydratase</fullName>
        <shortName evidence="5">3-dehydroquinase</shortName>
        <ecNumber evidence="5">4.2.1.10</ecNumber>
    </recommendedName>
    <alternativeName>
        <fullName evidence="5">Type I DHQase</fullName>
    </alternativeName>
    <alternativeName>
        <fullName evidence="5">Type I dehydroquinase</fullName>
        <shortName evidence="5">DHQ1</shortName>
    </alternativeName>
</protein>
<comment type="subunit">
    <text evidence="5">Homodimer.</text>
</comment>
<dbReference type="EC" id="4.2.1.10" evidence="5"/>
<dbReference type="Proteomes" id="UP000321400">
    <property type="component" value="Unassembled WGS sequence"/>
</dbReference>
<dbReference type="GO" id="GO:0008652">
    <property type="term" value="P:amino acid biosynthetic process"/>
    <property type="evidence" value="ECO:0007669"/>
    <property type="project" value="UniProtKB-KW"/>
</dbReference>
<evidence type="ECO:0000256" key="3">
    <source>
        <dbReference type="ARBA" id="ARBA00023239"/>
    </source>
</evidence>
<evidence type="ECO:0000313" key="6">
    <source>
        <dbReference type="EMBL" id="GEN56825.1"/>
    </source>
</evidence>
<dbReference type="GO" id="GO:0009423">
    <property type="term" value="P:chorismate biosynthetic process"/>
    <property type="evidence" value="ECO:0007669"/>
    <property type="project" value="UniProtKB-UniRule"/>
</dbReference>